<dbReference type="SUPFAM" id="SSF47203">
    <property type="entry name" value="Acyl-CoA dehydrogenase C-terminal domain-like"/>
    <property type="match status" value="1"/>
</dbReference>
<evidence type="ECO:0000313" key="8">
    <source>
        <dbReference type="EMBL" id="RXR29325.1"/>
    </source>
</evidence>
<dbReference type="GO" id="GO:0050660">
    <property type="term" value="F:flavin adenine dinucleotide binding"/>
    <property type="evidence" value="ECO:0007669"/>
    <property type="project" value="InterPro"/>
</dbReference>
<evidence type="ECO:0000256" key="3">
    <source>
        <dbReference type="ARBA" id="ARBA00022630"/>
    </source>
</evidence>
<dbReference type="AlphaFoldDB" id="A0A4Q1KJ07"/>
<evidence type="ECO:0000313" key="9">
    <source>
        <dbReference type="Proteomes" id="UP000290958"/>
    </source>
</evidence>
<reference evidence="9" key="1">
    <citation type="submission" date="2019-01" db="EMBL/GenBank/DDBJ databases">
        <title>Cytophagaceae bacterium strain CAR-16.</title>
        <authorList>
            <person name="Chen W.-M."/>
        </authorList>
    </citation>
    <scope>NUCLEOTIDE SEQUENCE [LARGE SCALE GENOMIC DNA]</scope>
    <source>
        <strain evidence="9">CHR27</strain>
    </source>
</reference>
<dbReference type="InterPro" id="IPR046373">
    <property type="entry name" value="Acyl-CoA_Oxase/DH_mid-dom_sf"/>
</dbReference>
<dbReference type="Pfam" id="PF00441">
    <property type="entry name" value="Acyl-CoA_dh_1"/>
    <property type="match status" value="1"/>
</dbReference>
<proteinExistence type="inferred from homology"/>
<accession>A0A4Q1KJ07</accession>
<comment type="caution">
    <text evidence="8">The sequence shown here is derived from an EMBL/GenBank/DDBJ whole genome shotgun (WGS) entry which is preliminary data.</text>
</comment>
<dbReference type="Gene3D" id="1.10.540.10">
    <property type="entry name" value="Acyl-CoA dehydrogenase/oxidase, N-terminal domain"/>
    <property type="match status" value="1"/>
</dbReference>
<evidence type="ECO:0000259" key="6">
    <source>
        <dbReference type="Pfam" id="PF00441"/>
    </source>
</evidence>
<dbReference type="Proteomes" id="UP000290958">
    <property type="component" value="Unassembled WGS sequence"/>
</dbReference>
<keyword evidence="3" id="KW-0285">Flavoprotein</keyword>
<dbReference type="InterPro" id="IPR009100">
    <property type="entry name" value="AcylCoA_DH/oxidase_NM_dom_sf"/>
</dbReference>
<feature type="domain" description="Acyl-CoA dehydrogenase/oxidase N-terminal" evidence="7">
    <location>
        <begin position="9"/>
        <end position="118"/>
    </location>
</feature>
<dbReference type="PANTHER" id="PTHR43884">
    <property type="entry name" value="ACYL-COA DEHYDROGENASE"/>
    <property type="match status" value="1"/>
</dbReference>
<dbReference type="GO" id="GO:0003995">
    <property type="term" value="F:acyl-CoA dehydrogenase activity"/>
    <property type="evidence" value="ECO:0007669"/>
    <property type="project" value="TreeGrafter"/>
</dbReference>
<sequence length="399" mass="43275">MNFELNFAQAALKKDVRGFTEKKYRFGDRSALLQEGLDAQESNWTAFAQRGWLGAAIPRNYGGLGGDASETAVIAHEFGRALVVEPYMGCAVMAPQTLLAVASASQLALVMPDVVAGKSKIALAYSEPQTRGMPEPIFLRAERVPDGYRIYGFKTLVLGGAVADRFIVSAVAVDQPVLLLVDAVSPGLNIHAVELHDGSHAAQLNFEGVFVPTEQLLAIDNAALDGLRLGLAHGTIALCAELVGVMERAIEITAEYIRTRVQFGRPIGQFQTLKHRIADMATEMELARSMLFALMVAVDGEDKSTIQRLVSQAKSLVCRSAKNICGQAIQMHGGIGMTEAYPIGHYFKRAVVADIILGSSDSHNGLRAQELESTLKTAELRWYELLPVWWSAQNEAFTG</sequence>
<keyword evidence="5" id="KW-0560">Oxidoreductase</keyword>
<evidence type="ECO:0000256" key="2">
    <source>
        <dbReference type="ARBA" id="ARBA00009347"/>
    </source>
</evidence>
<feature type="domain" description="Acyl-CoA dehydrogenase/oxidase C-terminal" evidence="6">
    <location>
        <begin position="230"/>
        <end position="365"/>
    </location>
</feature>
<name>A0A4Q1KJ07_9SPHN</name>
<comment type="similarity">
    <text evidence="2">Belongs to the acyl-CoA dehydrogenase family.</text>
</comment>
<evidence type="ECO:0000259" key="7">
    <source>
        <dbReference type="Pfam" id="PF02771"/>
    </source>
</evidence>
<dbReference type="SUPFAM" id="SSF56645">
    <property type="entry name" value="Acyl-CoA dehydrogenase NM domain-like"/>
    <property type="match status" value="1"/>
</dbReference>
<evidence type="ECO:0000256" key="4">
    <source>
        <dbReference type="ARBA" id="ARBA00022827"/>
    </source>
</evidence>
<dbReference type="PANTHER" id="PTHR43884:SF20">
    <property type="entry name" value="ACYL-COA DEHYDROGENASE FADE28"/>
    <property type="match status" value="1"/>
</dbReference>
<dbReference type="InterPro" id="IPR009075">
    <property type="entry name" value="AcylCo_DH/oxidase_C"/>
</dbReference>
<dbReference type="CDD" id="cd00567">
    <property type="entry name" value="ACAD"/>
    <property type="match status" value="1"/>
</dbReference>
<keyword evidence="9" id="KW-1185">Reference proteome</keyword>
<dbReference type="Gene3D" id="2.40.110.10">
    <property type="entry name" value="Butyryl-CoA Dehydrogenase, subunit A, domain 2"/>
    <property type="match status" value="1"/>
</dbReference>
<gene>
    <name evidence="8" type="ORF">EQG66_07510</name>
</gene>
<keyword evidence="4" id="KW-0274">FAD</keyword>
<dbReference type="RefSeq" id="WP_129403962.1">
    <property type="nucleotide sequence ID" value="NZ_SBKP01000005.1"/>
</dbReference>
<dbReference type="InterPro" id="IPR037069">
    <property type="entry name" value="AcylCoA_DH/ox_N_sf"/>
</dbReference>
<dbReference type="InterPro" id="IPR013786">
    <property type="entry name" value="AcylCoA_DH/ox_N"/>
</dbReference>
<dbReference type="InterPro" id="IPR036250">
    <property type="entry name" value="AcylCo_DH-like_C"/>
</dbReference>
<dbReference type="Pfam" id="PF02771">
    <property type="entry name" value="Acyl-CoA_dh_N"/>
    <property type="match status" value="1"/>
</dbReference>
<comment type="cofactor">
    <cofactor evidence="1">
        <name>FAD</name>
        <dbReference type="ChEBI" id="CHEBI:57692"/>
    </cofactor>
</comment>
<evidence type="ECO:0000256" key="5">
    <source>
        <dbReference type="ARBA" id="ARBA00023002"/>
    </source>
</evidence>
<dbReference type="EMBL" id="SBKP01000005">
    <property type="protein sequence ID" value="RXR29325.1"/>
    <property type="molecule type" value="Genomic_DNA"/>
</dbReference>
<protein>
    <submittedName>
        <fullName evidence="8">Acyl-CoA dehydrogenase</fullName>
    </submittedName>
</protein>
<dbReference type="OrthoDB" id="7328575at2"/>
<organism evidence="8 9">
    <name type="scientific">Sphingobium fluviale</name>
    <dbReference type="NCBI Taxonomy" id="2506423"/>
    <lineage>
        <taxon>Bacteria</taxon>
        <taxon>Pseudomonadati</taxon>
        <taxon>Pseudomonadota</taxon>
        <taxon>Alphaproteobacteria</taxon>
        <taxon>Sphingomonadales</taxon>
        <taxon>Sphingomonadaceae</taxon>
        <taxon>Sphingobium</taxon>
    </lineage>
</organism>
<dbReference type="Gene3D" id="1.20.140.10">
    <property type="entry name" value="Butyryl-CoA Dehydrogenase, subunit A, domain 3"/>
    <property type="match status" value="1"/>
</dbReference>
<evidence type="ECO:0000256" key="1">
    <source>
        <dbReference type="ARBA" id="ARBA00001974"/>
    </source>
</evidence>